<protein>
    <submittedName>
        <fullName evidence="1">Uncharacterized protein</fullName>
    </submittedName>
</protein>
<keyword evidence="2" id="KW-1185">Reference proteome</keyword>
<comment type="caution">
    <text evidence="1">The sequence shown here is derived from an EMBL/GenBank/DDBJ whole genome shotgun (WGS) entry which is preliminary data.</text>
</comment>
<reference evidence="1" key="1">
    <citation type="submission" date="2021-02" db="EMBL/GenBank/DDBJ databases">
        <title>Comparative genomics reveals that relaxation of natural selection precedes convergent phenotypic evolution of cavefish.</title>
        <authorList>
            <person name="Peng Z."/>
        </authorList>
    </citation>
    <scope>NUCLEOTIDE SEQUENCE</scope>
    <source>
        <tissue evidence="1">Muscle</tissue>
    </source>
</reference>
<dbReference type="AlphaFoldDB" id="A0A9W7WS84"/>
<gene>
    <name evidence="1" type="ORF">IRJ41_002856</name>
</gene>
<evidence type="ECO:0000313" key="2">
    <source>
        <dbReference type="Proteomes" id="UP001059041"/>
    </source>
</evidence>
<name>A0A9W7WS84_TRIRA</name>
<organism evidence="1 2">
    <name type="scientific">Triplophysa rosa</name>
    <name type="common">Cave loach</name>
    <dbReference type="NCBI Taxonomy" id="992332"/>
    <lineage>
        <taxon>Eukaryota</taxon>
        <taxon>Metazoa</taxon>
        <taxon>Chordata</taxon>
        <taxon>Craniata</taxon>
        <taxon>Vertebrata</taxon>
        <taxon>Euteleostomi</taxon>
        <taxon>Actinopterygii</taxon>
        <taxon>Neopterygii</taxon>
        <taxon>Teleostei</taxon>
        <taxon>Ostariophysi</taxon>
        <taxon>Cypriniformes</taxon>
        <taxon>Nemacheilidae</taxon>
        <taxon>Triplophysa</taxon>
    </lineage>
</organism>
<dbReference type="Proteomes" id="UP001059041">
    <property type="component" value="Linkage Group LG7"/>
</dbReference>
<proteinExistence type="predicted"/>
<dbReference type="EMBL" id="JAFHDT010000007">
    <property type="protein sequence ID" value="KAI7807379.1"/>
    <property type="molecule type" value="Genomic_DNA"/>
</dbReference>
<accession>A0A9W7WS84</accession>
<sequence length="105" mass="11683">MLPTAIIRLPRAGTMVWSTPVLLLLKPLLLQVIALLTALASPSPSAAVLLLFQPFCSLTFSTDPVHTPGYKRWSLASAFIPWSQKYLRLKGQRCRKVKRCFSAES</sequence>
<evidence type="ECO:0000313" key="1">
    <source>
        <dbReference type="EMBL" id="KAI7807379.1"/>
    </source>
</evidence>